<feature type="region of interest" description="Disordered" evidence="1">
    <location>
        <begin position="39"/>
        <end position="93"/>
    </location>
</feature>
<dbReference type="InterPro" id="IPR022062">
    <property type="entry name" value="DUF3618"/>
</dbReference>
<accession>A0A077M0G2</accession>
<reference evidence="2 3" key="1">
    <citation type="journal article" date="2013" name="ISME J.">
        <title>A metabolic model for members of the genus Tetrasphaera involved in enhanced biological phosphorus removal.</title>
        <authorList>
            <person name="Kristiansen R."/>
            <person name="Nguyen H.T.T."/>
            <person name="Saunders A.M."/>
            <person name="Nielsen J.L."/>
            <person name="Wimmer R."/>
            <person name="Le V.Q."/>
            <person name="McIlroy S.J."/>
            <person name="Petrovski S."/>
            <person name="Seviour R.J."/>
            <person name="Calteau A."/>
            <person name="Nielsen K.L."/>
            <person name="Nielsen P.H."/>
        </authorList>
    </citation>
    <scope>NUCLEOTIDE SEQUENCE [LARGE SCALE GENOMIC DNA]</scope>
    <source>
        <strain evidence="2 3">T1-X7</strain>
    </source>
</reference>
<sequence>MNDQPTTSTDPDTIKEQIESTRGDLSDNVNALADTVRPSAVAHRQARRVKEGLSGVKETVMGSSHGPSAGSGPSDLRQAVSDAPARAARTARGNPVAAGVIAFGAGWLLSSLLPASEPEKRLAATVQEKAEPLAQTAKDAAKDVADDLRGPAQDAVSGLQDSAKESAATVKEEATQGGGDVASSAKDAADTVRDRRG</sequence>
<gene>
    <name evidence="2" type="ORF">BN12_4160013</name>
</gene>
<dbReference type="Proteomes" id="UP000035721">
    <property type="component" value="Unassembled WGS sequence"/>
</dbReference>
<evidence type="ECO:0000256" key="1">
    <source>
        <dbReference type="SAM" id="MobiDB-lite"/>
    </source>
</evidence>
<protein>
    <recommendedName>
        <fullName evidence="4">DUF3618 domain-containing protein</fullName>
    </recommendedName>
</protein>
<feature type="compositionally biased region" description="Polar residues" evidence="1">
    <location>
        <begin position="1"/>
        <end position="11"/>
    </location>
</feature>
<evidence type="ECO:0008006" key="4">
    <source>
        <dbReference type="Google" id="ProtNLM"/>
    </source>
</evidence>
<feature type="compositionally biased region" description="Low complexity" evidence="1">
    <location>
        <begin position="62"/>
        <end position="74"/>
    </location>
</feature>
<evidence type="ECO:0000313" key="2">
    <source>
        <dbReference type="EMBL" id="CCH79336.1"/>
    </source>
</evidence>
<dbReference type="Pfam" id="PF12277">
    <property type="entry name" value="DUF3618"/>
    <property type="match status" value="1"/>
</dbReference>
<dbReference type="AlphaFoldDB" id="A0A077M0G2"/>
<feature type="compositionally biased region" description="Basic and acidic residues" evidence="1">
    <location>
        <begin position="12"/>
        <end position="24"/>
    </location>
</feature>
<proteinExistence type="predicted"/>
<dbReference type="OrthoDB" id="3218417at2"/>
<feature type="region of interest" description="Disordered" evidence="1">
    <location>
        <begin position="129"/>
        <end position="197"/>
    </location>
</feature>
<dbReference type="STRING" id="1194083.BN12_4160013"/>
<name>A0A077M0G2_9MICO</name>
<comment type="caution">
    <text evidence="2">The sequence shown here is derived from an EMBL/GenBank/DDBJ whole genome shotgun (WGS) entry which is preliminary data.</text>
</comment>
<keyword evidence="3" id="KW-1185">Reference proteome</keyword>
<feature type="region of interest" description="Disordered" evidence="1">
    <location>
        <begin position="1"/>
        <end position="24"/>
    </location>
</feature>
<organism evidence="2 3">
    <name type="scientific">Nostocoides japonicum T1-X7</name>
    <dbReference type="NCBI Taxonomy" id="1194083"/>
    <lineage>
        <taxon>Bacteria</taxon>
        <taxon>Bacillati</taxon>
        <taxon>Actinomycetota</taxon>
        <taxon>Actinomycetes</taxon>
        <taxon>Micrococcales</taxon>
        <taxon>Intrasporangiaceae</taxon>
        <taxon>Nostocoides</taxon>
    </lineage>
</organism>
<feature type="compositionally biased region" description="Basic and acidic residues" evidence="1">
    <location>
        <begin position="187"/>
        <end position="197"/>
    </location>
</feature>
<evidence type="ECO:0000313" key="3">
    <source>
        <dbReference type="Proteomes" id="UP000035721"/>
    </source>
</evidence>
<dbReference type="Gene3D" id="1.10.287.700">
    <property type="entry name" value="Helix hairpin bin"/>
    <property type="match status" value="1"/>
</dbReference>
<dbReference type="RefSeq" id="WP_048555793.1">
    <property type="nucleotide sequence ID" value="NZ_HF570958.1"/>
</dbReference>
<dbReference type="EMBL" id="CAJB01000353">
    <property type="protein sequence ID" value="CCH79336.1"/>
    <property type="molecule type" value="Genomic_DNA"/>
</dbReference>
<feature type="compositionally biased region" description="Basic and acidic residues" evidence="1">
    <location>
        <begin position="139"/>
        <end position="149"/>
    </location>
</feature>